<dbReference type="InterPro" id="IPR013658">
    <property type="entry name" value="SGL"/>
</dbReference>
<dbReference type="OrthoDB" id="423498at2759"/>
<evidence type="ECO:0000313" key="6">
    <source>
        <dbReference type="Proteomes" id="UP000320762"/>
    </source>
</evidence>
<dbReference type="GO" id="GO:0004341">
    <property type="term" value="F:gluconolactonase activity"/>
    <property type="evidence" value="ECO:0007669"/>
    <property type="project" value="TreeGrafter"/>
</dbReference>
<feature type="domain" description="SMP-30/Gluconolactonase/LRE-like region" evidence="4">
    <location>
        <begin position="18"/>
        <end position="277"/>
    </location>
</feature>
<name>A0A550CN64_9AGAR</name>
<keyword evidence="3" id="KW-0862">Zinc</keyword>
<dbReference type="STRING" id="97359.A0A550CN64"/>
<feature type="binding site" evidence="3">
    <location>
        <position position="112"/>
    </location>
    <ligand>
        <name>substrate</name>
    </ligand>
</feature>
<evidence type="ECO:0000256" key="3">
    <source>
        <dbReference type="PIRSR" id="PIRSR605511-2"/>
    </source>
</evidence>
<dbReference type="PRINTS" id="PR01790">
    <property type="entry name" value="SMP30FAMILY"/>
</dbReference>
<sequence>MAQTIIVDQPLVQVGCILGEGPVWDAKTQMLHFVDISDRKVYHLDTNTLDTRVDEFDEKITSIALRPSNDGLACTTQSGYALILPSETAGRPQLQYLTQPFPSHIQPHTRFNDGACDSRGRYFAGSMWNPSRANEISGKLYRYDPALKAGDDGCVVLDEGPFTDSNGLGWSPDDRTFYFTDSWAKVIYAYDYDIEAGNISNRRPFIDGAALDLPGMFDGLCVDEEGCIWSAMWDGSHLYRFKEGRVDVVLEFPKVYRVTSCCFGGPNLDQLYITTAHCAAEGGDEQLQLKYPDSGHLYKVDFSGQFRGAPRGVFLE</sequence>
<dbReference type="InterPro" id="IPR005511">
    <property type="entry name" value="SMP-30"/>
</dbReference>
<accession>A0A550CN64</accession>
<dbReference type="Gene3D" id="2.120.10.30">
    <property type="entry name" value="TolB, C-terminal domain"/>
    <property type="match status" value="1"/>
</dbReference>
<comment type="cofactor">
    <cofactor evidence="3">
        <name>Zn(2+)</name>
        <dbReference type="ChEBI" id="CHEBI:29105"/>
    </cofactor>
    <text evidence="3">Binds 1 divalent metal cation per subunit.</text>
</comment>
<evidence type="ECO:0000259" key="4">
    <source>
        <dbReference type="Pfam" id="PF08450"/>
    </source>
</evidence>
<feature type="binding site" evidence="3">
    <location>
        <position position="20"/>
    </location>
    <ligand>
        <name>a divalent metal cation</name>
        <dbReference type="ChEBI" id="CHEBI:60240"/>
    </ligand>
</feature>
<evidence type="ECO:0000313" key="5">
    <source>
        <dbReference type="EMBL" id="TRM66189.1"/>
    </source>
</evidence>
<gene>
    <name evidence="5" type="ORF">BD626DRAFT_486977</name>
</gene>
<dbReference type="GO" id="GO:0005509">
    <property type="term" value="F:calcium ion binding"/>
    <property type="evidence" value="ECO:0007669"/>
    <property type="project" value="TreeGrafter"/>
</dbReference>
<dbReference type="SUPFAM" id="SSF63829">
    <property type="entry name" value="Calcium-dependent phosphotriesterase"/>
    <property type="match status" value="1"/>
</dbReference>
<feature type="binding site" evidence="3">
    <location>
        <position position="218"/>
    </location>
    <ligand>
        <name>a divalent metal cation</name>
        <dbReference type="ChEBI" id="CHEBI:60240"/>
    </ligand>
</feature>
<feature type="binding site" evidence="3">
    <location>
        <position position="166"/>
    </location>
    <ligand>
        <name>a divalent metal cation</name>
        <dbReference type="ChEBI" id="CHEBI:60240"/>
    </ligand>
</feature>
<dbReference type="Proteomes" id="UP000320762">
    <property type="component" value="Unassembled WGS sequence"/>
</dbReference>
<dbReference type="InterPro" id="IPR011042">
    <property type="entry name" value="6-blade_b-propeller_TolB-like"/>
</dbReference>
<reference evidence="5 6" key="1">
    <citation type="journal article" date="2019" name="New Phytol.">
        <title>Comparative genomics reveals unique wood-decay strategies and fruiting body development in the Schizophyllaceae.</title>
        <authorList>
            <person name="Almasi E."/>
            <person name="Sahu N."/>
            <person name="Krizsan K."/>
            <person name="Balint B."/>
            <person name="Kovacs G.M."/>
            <person name="Kiss B."/>
            <person name="Cseklye J."/>
            <person name="Drula E."/>
            <person name="Henrissat B."/>
            <person name="Nagy I."/>
            <person name="Chovatia M."/>
            <person name="Adam C."/>
            <person name="LaButti K."/>
            <person name="Lipzen A."/>
            <person name="Riley R."/>
            <person name="Grigoriev I.V."/>
            <person name="Nagy L.G."/>
        </authorList>
    </citation>
    <scope>NUCLEOTIDE SEQUENCE [LARGE SCALE GENOMIC DNA]</scope>
    <source>
        <strain evidence="5 6">NL-1724</strain>
    </source>
</reference>
<evidence type="ECO:0000256" key="2">
    <source>
        <dbReference type="PIRSR" id="PIRSR605511-1"/>
    </source>
</evidence>
<dbReference type="AlphaFoldDB" id="A0A550CN64"/>
<dbReference type="Pfam" id="PF08450">
    <property type="entry name" value="SGL"/>
    <property type="match status" value="1"/>
</dbReference>
<dbReference type="PANTHER" id="PTHR10907:SF47">
    <property type="entry name" value="REGUCALCIN"/>
    <property type="match status" value="1"/>
</dbReference>
<feature type="binding site" evidence="3">
    <location>
        <position position="110"/>
    </location>
    <ligand>
        <name>substrate</name>
    </ligand>
</feature>
<comment type="similarity">
    <text evidence="1">Belongs to the SMP-30/CGR1 family.</text>
</comment>
<feature type="active site" description="Proton donor/acceptor" evidence="2">
    <location>
        <position position="218"/>
    </location>
</feature>
<protein>
    <recommendedName>
        <fullName evidence="4">SMP-30/Gluconolactonase/LRE-like region domain-containing protein</fullName>
    </recommendedName>
</protein>
<dbReference type="EMBL" id="VDMD01000004">
    <property type="protein sequence ID" value="TRM66189.1"/>
    <property type="molecule type" value="Genomic_DNA"/>
</dbReference>
<proteinExistence type="inferred from homology"/>
<dbReference type="GO" id="GO:0019853">
    <property type="term" value="P:L-ascorbic acid biosynthetic process"/>
    <property type="evidence" value="ECO:0007669"/>
    <property type="project" value="TreeGrafter"/>
</dbReference>
<comment type="caution">
    <text evidence="5">The sequence shown here is derived from an EMBL/GenBank/DDBJ whole genome shotgun (WGS) entry which is preliminary data.</text>
</comment>
<evidence type="ECO:0000256" key="1">
    <source>
        <dbReference type="ARBA" id="ARBA00008853"/>
    </source>
</evidence>
<keyword evidence="3" id="KW-0479">Metal-binding</keyword>
<keyword evidence="6" id="KW-1185">Reference proteome</keyword>
<dbReference type="PANTHER" id="PTHR10907">
    <property type="entry name" value="REGUCALCIN"/>
    <property type="match status" value="1"/>
</dbReference>
<organism evidence="5 6">
    <name type="scientific">Schizophyllum amplum</name>
    <dbReference type="NCBI Taxonomy" id="97359"/>
    <lineage>
        <taxon>Eukaryota</taxon>
        <taxon>Fungi</taxon>
        <taxon>Dikarya</taxon>
        <taxon>Basidiomycota</taxon>
        <taxon>Agaricomycotina</taxon>
        <taxon>Agaricomycetes</taxon>
        <taxon>Agaricomycetidae</taxon>
        <taxon>Agaricales</taxon>
        <taxon>Schizophyllaceae</taxon>
        <taxon>Schizophyllum</taxon>
    </lineage>
</organism>